<evidence type="ECO:0000259" key="3">
    <source>
        <dbReference type="Pfam" id="PF13193"/>
    </source>
</evidence>
<dbReference type="GO" id="GO:0016878">
    <property type="term" value="F:acid-thiol ligase activity"/>
    <property type="evidence" value="ECO:0007669"/>
    <property type="project" value="UniProtKB-ARBA"/>
</dbReference>
<proteinExistence type="predicted"/>
<dbReference type="PANTHER" id="PTHR43767:SF1">
    <property type="entry name" value="NONRIBOSOMAL PEPTIDE SYNTHASE PES1 (EUROFUNG)-RELATED"/>
    <property type="match status" value="1"/>
</dbReference>
<dbReference type="Gene3D" id="3.40.50.12780">
    <property type="entry name" value="N-terminal domain of ligase-like"/>
    <property type="match status" value="1"/>
</dbReference>
<evidence type="ECO:0008006" key="5">
    <source>
        <dbReference type="Google" id="ProtNLM"/>
    </source>
</evidence>
<gene>
    <name evidence="4" type="ORF">METZ01_LOCUS16988</name>
</gene>
<dbReference type="Gene3D" id="3.30.300.30">
    <property type="match status" value="1"/>
</dbReference>
<feature type="compositionally biased region" description="Polar residues" evidence="1">
    <location>
        <begin position="342"/>
        <end position="353"/>
    </location>
</feature>
<name>A0A381PBZ2_9ZZZZ</name>
<feature type="domain" description="AMP-dependent synthetase/ligase" evidence="2">
    <location>
        <begin position="11"/>
        <end position="395"/>
    </location>
</feature>
<dbReference type="InterPro" id="IPR050237">
    <property type="entry name" value="ATP-dep_AMP-bd_enzyme"/>
</dbReference>
<dbReference type="InterPro" id="IPR042099">
    <property type="entry name" value="ANL_N_sf"/>
</dbReference>
<dbReference type="InterPro" id="IPR000873">
    <property type="entry name" value="AMP-dep_synth/lig_dom"/>
</dbReference>
<feature type="region of interest" description="Disordered" evidence="1">
    <location>
        <begin position="342"/>
        <end position="368"/>
    </location>
</feature>
<evidence type="ECO:0000256" key="1">
    <source>
        <dbReference type="SAM" id="MobiDB-lite"/>
    </source>
</evidence>
<dbReference type="Pfam" id="PF13193">
    <property type="entry name" value="AMP-binding_C"/>
    <property type="match status" value="1"/>
</dbReference>
<dbReference type="AlphaFoldDB" id="A0A381PBZ2"/>
<feature type="non-terminal residue" evidence="4">
    <location>
        <position position="1"/>
    </location>
</feature>
<evidence type="ECO:0000259" key="2">
    <source>
        <dbReference type="Pfam" id="PF00501"/>
    </source>
</evidence>
<accession>A0A381PBZ2</accession>
<dbReference type="InterPro" id="IPR025110">
    <property type="entry name" value="AMP-bd_C"/>
</dbReference>
<protein>
    <recommendedName>
        <fullName evidence="5">AMP-dependent synthetase/ligase domain-containing protein</fullName>
    </recommendedName>
</protein>
<dbReference type="PANTHER" id="PTHR43767">
    <property type="entry name" value="LONG-CHAIN-FATTY-ACID--COA LIGASE"/>
    <property type="match status" value="1"/>
</dbReference>
<evidence type="ECO:0000313" key="4">
    <source>
        <dbReference type="EMBL" id="SUZ64134.1"/>
    </source>
</evidence>
<dbReference type="Pfam" id="PF00501">
    <property type="entry name" value="AMP-binding"/>
    <property type="match status" value="1"/>
</dbReference>
<dbReference type="PROSITE" id="PS00455">
    <property type="entry name" value="AMP_BINDING"/>
    <property type="match status" value="1"/>
</dbReference>
<dbReference type="NCBIfam" id="NF005863">
    <property type="entry name" value="PRK07798.1"/>
    <property type="match status" value="1"/>
</dbReference>
<dbReference type="EMBL" id="UINC01000928">
    <property type="protein sequence ID" value="SUZ64134.1"/>
    <property type="molecule type" value="Genomic_DNA"/>
</dbReference>
<organism evidence="4">
    <name type="scientific">marine metagenome</name>
    <dbReference type="NCBI Taxonomy" id="408172"/>
    <lineage>
        <taxon>unclassified sequences</taxon>
        <taxon>metagenomes</taxon>
        <taxon>ecological metagenomes</taxon>
    </lineage>
</organism>
<dbReference type="InterPro" id="IPR045851">
    <property type="entry name" value="AMP-bd_C_sf"/>
</dbReference>
<dbReference type="SUPFAM" id="SSF56801">
    <property type="entry name" value="Acetyl-CoA synthetase-like"/>
    <property type="match status" value="1"/>
</dbReference>
<feature type="domain" description="AMP-binding enzyme C-terminal" evidence="3">
    <location>
        <begin position="456"/>
        <end position="531"/>
    </location>
</feature>
<reference evidence="4" key="1">
    <citation type="submission" date="2018-05" db="EMBL/GenBank/DDBJ databases">
        <authorList>
            <person name="Lanie J.A."/>
            <person name="Ng W.-L."/>
            <person name="Kazmierczak K.M."/>
            <person name="Andrzejewski T.M."/>
            <person name="Davidsen T.M."/>
            <person name="Wayne K.J."/>
            <person name="Tettelin H."/>
            <person name="Glass J.I."/>
            <person name="Rusch D."/>
            <person name="Podicherti R."/>
            <person name="Tsui H.-C.T."/>
            <person name="Winkler M.E."/>
        </authorList>
    </citation>
    <scope>NUCLEOTIDE SEQUENCE</scope>
</reference>
<dbReference type="InterPro" id="IPR020845">
    <property type="entry name" value="AMP-binding_CS"/>
</dbReference>
<sequence>VEFNLARVIAAVAATHPERVALVHHGVEVSFPDFVDRYQRLGNAFADAGLGCHTERSALKGHESGQDHIALYLNNGPEYLESMLGGWAARAATFNVNHRYLANELLYLLGDSAARAVIVSSMYATTLAEVLPDLPDIELIVQVEDESDNKLLPGAVPYEEFVRDQEPLSLDDCSPDDLYVLYTGGTTGMPKGVLWRNADFFVGALGGSNRREKREYESYEEISAVASRGTLRWMTSAPFMHGAAQWVALQALSMGHTLVLPDVVDRYDASTVLQACERERVEFLQIVGDAFARPLIDALGPQSPAPSSLRSIISGGAVLNAELKNELKERFGGVTIRDSIGSSETGVQGSNISGKDEPSSTGDFEPAPGTTVVNNQMDAVLEAGSKEIGWIAMSGRVPLGYLGDEERTQLTFPVIDDVRLSIPGDRAQRLPDGRIQVLGRDSATINSGGEKIFAEEVENVVKTHPDIYDTVVCGRSSARWGSEVVAIVQLIAGAQLREADIMQHCEKHIARYKWPKAVIQVDKIQRSPAGKPDYRWAKTIAEELRVD</sequence>